<dbReference type="SUPFAM" id="SSF55729">
    <property type="entry name" value="Acyl-CoA N-acyltransferases (Nat)"/>
    <property type="match status" value="1"/>
</dbReference>
<organism evidence="3 4">
    <name type="scientific">Ascosphaera apis ARSEF 7405</name>
    <dbReference type="NCBI Taxonomy" id="392613"/>
    <lineage>
        <taxon>Eukaryota</taxon>
        <taxon>Fungi</taxon>
        <taxon>Dikarya</taxon>
        <taxon>Ascomycota</taxon>
        <taxon>Pezizomycotina</taxon>
        <taxon>Eurotiomycetes</taxon>
        <taxon>Eurotiomycetidae</taxon>
        <taxon>Onygenales</taxon>
        <taxon>Ascosphaeraceae</taxon>
        <taxon>Ascosphaera</taxon>
    </lineage>
</organism>
<gene>
    <name evidence="3" type="ORF">AAP_00556</name>
</gene>
<comment type="caution">
    <text evidence="3">The sequence shown here is derived from an EMBL/GenBank/DDBJ whole genome shotgun (WGS) entry which is preliminary data.</text>
</comment>
<dbReference type="Pfam" id="PF09337">
    <property type="entry name" value="zf-H2C2"/>
    <property type="match status" value="1"/>
</dbReference>
<dbReference type="GO" id="GO:0005634">
    <property type="term" value="C:nucleus"/>
    <property type="evidence" value="ECO:0007669"/>
    <property type="project" value="TreeGrafter"/>
</dbReference>
<dbReference type="PANTHER" id="PTHR43138">
    <property type="entry name" value="ACETYLTRANSFERASE, GNAT FAMILY"/>
    <property type="match status" value="1"/>
</dbReference>
<name>A0A162IQR8_9EURO</name>
<dbReference type="InterPro" id="IPR000182">
    <property type="entry name" value="GNAT_dom"/>
</dbReference>
<dbReference type="AlphaFoldDB" id="A0A162IQR8"/>
<keyword evidence="4" id="KW-1185">Reference proteome</keyword>
<evidence type="ECO:0000313" key="4">
    <source>
        <dbReference type="Proteomes" id="UP000242877"/>
    </source>
</evidence>
<feature type="region of interest" description="Disordered" evidence="1">
    <location>
        <begin position="354"/>
        <end position="380"/>
    </location>
</feature>
<evidence type="ECO:0000259" key="2">
    <source>
        <dbReference type="PROSITE" id="PS51186"/>
    </source>
</evidence>
<dbReference type="Gene3D" id="3.40.630.30">
    <property type="match status" value="1"/>
</dbReference>
<dbReference type="VEuPathDB" id="FungiDB:AAP_00556"/>
<dbReference type="InterPro" id="IPR016181">
    <property type="entry name" value="Acyl_CoA_acyltransferase"/>
</dbReference>
<dbReference type="InterPro" id="IPR052742">
    <property type="entry name" value="Mito_N-acetyltransferase"/>
</dbReference>
<feature type="domain" description="N-acetyltransferase" evidence="2">
    <location>
        <begin position="69"/>
        <end position="233"/>
    </location>
</feature>
<proteinExistence type="predicted"/>
<dbReference type="PANTHER" id="PTHR43138:SF2">
    <property type="entry name" value="PROTEIN SPT10"/>
    <property type="match status" value="1"/>
</dbReference>
<dbReference type="Gene3D" id="1.10.340.70">
    <property type="match status" value="1"/>
</dbReference>
<dbReference type="PROSITE" id="PS51186">
    <property type="entry name" value="GNAT"/>
    <property type="match status" value="1"/>
</dbReference>
<reference evidence="3 4" key="1">
    <citation type="journal article" date="2016" name="Genome Biol. Evol.">
        <title>Divergent and convergent evolution of fungal pathogenicity.</title>
        <authorList>
            <person name="Shang Y."/>
            <person name="Xiao G."/>
            <person name="Zheng P."/>
            <person name="Cen K."/>
            <person name="Zhan S."/>
            <person name="Wang C."/>
        </authorList>
    </citation>
    <scope>NUCLEOTIDE SEQUENCE [LARGE SCALE GENOMIC DNA]</scope>
    <source>
        <strain evidence="3 4">ARSEF 7405</strain>
    </source>
</reference>
<dbReference type="InterPro" id="IPR015416">
    <property type="entry name" value="Znf_H2C2_histone_UAS-bd"/>
</dbReference>
<evidence type="ECO:0000313" key="3">
    <source>
        <dbReference type="EMBL" id="KZZ96913.1"/>
    </source>
</evidence>
<evidence type="ECO:0000256" key="1">
    <source>
        <dbReference type="SAM" id="MobiDB-lite"/>
    </source>
</evidence>
<sequence length="585" mass="64789">MPAVPDEPSAPVFTRELGSPTHPWSSARAALLGIGPRQVFLKDRNTAATLIPFCSDSTVPKSLLQHICREFNKEVEKGDTYPLSVQISPDEFRPFWFSNFGAIMLLGNVPCIEAVHNMEELGTDWSRICIGSFNIQPNFPGRSSHICSGTFLVNEPFRNRGAGRLMGEVYLEWASQLGFTYTVFNVVYETNTPSCRLWDTLGFKRIGKIPGCGSLRSYPGQYVDGIIFGRKLNADSEDLVSEERFDKIRYYLKYSKYPSGSDRAEKSRLRSAATHYKLIGGENGEPEKLMLKDKEVISDPQRQLEISRDIHLQQHAGINKTTATIALKYHWVRIKETVSTVIKNCPHCKEIPKSASSAESFTSREDNINPKSQQPQPTQTFTPGYMGYAVEKGSSPTDIQMANSAGVASISPSHTHARGDLYDALASSNESFGQPNGYTTQHNMVNNNYNKSNLAISNPSHVMQQVVNGGQLGMPLDPQISDIRTRLHLQEHSSTSCAYGIPAFTSPTDQQPYLNMSMNLQSPPEHVFAMGNTGGRISNHMASTNPNYGMGSNSRVKVCTYPSTQPGMYTTGYIQSDSSADQYVL</sequence>
<dbReference type="Pfam" id="PF00583">
    <property type="entry name" value="Acetyltransf_1"/>
    <property type="match status" value="1"/>
</dbReference>
<protein>
    <submittedName>
        <fullName evidence="3">Zinc finger, H2C2-type, histone UAS binding protein</fullName>
    </submittedName>
</protein>
<dbReference type="OrthoDB" id="10264707at2759"/>
<dbReference type="Proteomes" id="UP000242877">
    <property type="component" value="Unassembled WGS sequence"/>
</dbReference>
<accession>A0A162IQR8</accession>
<dbReference type="EMBL" id="AZGZ01000002">
    <property type="protein sequence ID" value="KZZ96913.1"/>
    <property type="molecule type" value="Genomic_DNA"/>
</dbReference>
<dbReference type="GO" id="GO:0016747">
    <property type="term" value="F:acyltransferase activity, transferring groups other than amino-acyl groups"/>
    <property type="evidence" value="ECO:0007669"/>
    <property type="project" value="InterPro"/>
</dbReference>
<feature type="region of interest" description="Disordered" evidence="1">
    <location>
        <begin position="1"/>
        <end position="23"/>
    </location>
</feature>